<feature type="transmembrane region" description="Helical" evidence="1">
    <location>
        <begin position="12"/>
        <end position="32"/>
    </location>
</feature>
<gene>
    <name evidence="2" type="ORF">ACFPK8_01620</name>
</gene>
<proteinExistence type="predicted"/>
<comment type="caution">
    <text evidence="2">The sequence shown here is derived from an EMBL/GenBank/DDBJ whole genome shotgun (WGS) entry which is preliminary data.</text>
</comment>
<evidence type="ECO:0000256" key="1">
    <source>
        <dbReference type="SAM" id="Phobius"/>
    </source>
</evidence>
<evidence type="ECO:0000313" key="3">
    <source>
        <dbReference type="Proteomes" id="UP001595937"/>
    </source>
</evidence>
<dbReference type="Proteomes" id="UP001595937">
    <property type="component" value="Unassembled WGS sequence"/>
</dbReference>
<protein>
    <submittedName>
        <fullName evidence="2">Uncharacterized protein</fullName>
    </submittedName>
</protein>
<keyword evidence="1" id="KW-0812">Transmembrane</keyword>
<dbReference type="EMBL" id="JBHSLN010000004">
    <property type="protein sequence ID" value="MFC5296201.1"/>
    <property type="molecule type" value="Genomic_DNA"/>
</dbReference>
<keyword evidence="3" id="KW-1185">Reference proteome</keyword>
<keyword evidence="1" id="KW-0472">Membrane</keyword>
<dbReference type="RefSeq" id="WP_343922317.1">
    <property type="nucleotide sequence ID" value="NZ_BAAAIR010000007.1"/>
</dbReference>
<organism evidence="2 3">
    <name type="scientific">Brachybacterium tyrofermentans</name>
    <dbReference type="NCBI Taxonomy" id="47848"/>
    <lineage>
        <taxon>Bacteria</taxon>
        <taxon>Bacillati</taxon>
        <taxon>Actinomycetota</taxon>
        <taxon>Actinomycetes</taxon>
        <taxon>Micrococcales</taxon>
        <taxon>Dermabacteraceae</taxon>
        <taxon>Brachybacterium</taxon>
    </lineage>
</organism>
<reference evidence="3" key="1">
    <citation type="journal article" date="2019" name="Int. J. Syst. Evol. Microbiol.">
        <title>The Global Catalogue of Microorganisms (GCM) 10K type strain sequencing project: providing services to taxonomists for standard genome sequencing and annotation.</title>
        <authorList>
            <consortium name="The Broad Institute Genomics Platform"/>
            <consortium name="The Broad Institute Genome Sequencing Center for Infectious Disease"/>
            <person name="Wu L."/>
            <person name="Ma J."/>
        </authorList>
    </citation>
    <scope>NUCLEOTIDE SEQUENCE [LARGE SCALE GENOMIC DNA]</scope>
    <source>
        <strain evidence="3">CGMCC 1.16455</strain>
    </source>
</reference>
<evidence type="ECO:0000313" key="2">
    <source>
        <dbReference type="EMBL" id="MFC5296201.1"/>
    </source>
</evidence>
<sequence>MWIFRVRKVQIALVAFVAVMALIGGLALLGRFSNVPEDERINVQPTSEETGVTGLDDPAPEENPVVLPLPATEEPQKLAPAVAEVLGSPDTARFDEAYYVATIASAAPEIENEGKDPTTPKQWAEQVVSTAWAADPWEDRAEYKTTDTFTAQKVTESDTGEFLDFFAPDSSEVQEYLEGRGLVVMEVQGTLLRELTDPDDGVRKQADMGETTWSVAMLCAEGEDCQVFLAVPGQFDQAQKEG</sequence>
<dbReference type="GeneID" id="303296079"/>
<keyword evidence="1" id="KW-1133">Transmembrane helix</keyword>
<accession>A0ABW0FB65</accession>
<name>A0ABW0FB65_9MICO</name>